<dbReference type="AlphaFoldDB" id="A0A0S4LD93"/>
<dbReference type="Pfam" id="PF07715">
    <property type="entry name" value="Plug"/>
    <property type="match status" value="1"/>
</dbReference>
<dbReference type="Pfam" id="PF00593">
    <property type="entry name" value="TonB_dep_Rec_b-barrel"/>
    <property type="match status" value="1"/>
</dbReference>
<keyword evidence="4 10" id="KW-0812">Transmembrane</keyword>
<accession>A0A0S4LD93</accession>
<feature type="domain" description="TonB-dependent receptor plug" evidence="14">
    <location>
        <begin position="62"/>
        <end position="170"/>
    </location>
</feature>
<evidence type="ECO:0000256" key="6">
    <source>
        <dbReference type="ARBA" id="ARBA00023077"/>
    </source>
</evidence>
<dbReference type="InterPro" id="IPR036942">
    <property type="entry name" value="Beta-barrel_TonB_sf"/>
</dbReference>
<feature type="domain" description="TonB-dependent receptor-like beta-barrel" evidence="13">
    <location>
        <begin position="217"/>
        <end position="645"/>
    </location>
</feature>
<proteinExistence type="inferred from homology"/>
<dbReference type="STRING" id="1742973.COMA2_20278"/>
<dbReference type="GO" id="GO:0044718">
    <property type="term" value="P:siderophore transmembrane transport"/>
    <property type="evidence" value="ECO:0007669"/>
    <property type="project" value="TreeGrafter"/>
</dbReference>
<evidence type="ECO:0000256" key="12">
    <source>
        <dbReference type="SAM" id="SignalP"/>
    </source>
</evidence>
<dbReference type="Gene3D" id="2.170.130.10">
    <property type="entry name" value="TonB-dependent receptor, plug domain"/>
    <property type="match status" value="1"/>
</dbReference>
<dbReference type="Gene3D" id="2.40.170.20">
    <property type="entry name" value="TonB-dependent receptor, beta-barrel domain"/>
    <property type="match status" value="1"/>
</dbReference>
<dbReference type="PANTHER" id="PTHR30069">
    <property type="entry name" value="TONB-DEPENDENT OUTER MEMBRANE RECEPTOR"/>
    <property type="match status" value="1"/>
</dbReference>
<keyword evidence="5 12" id="KW-0732">Signal</keyword>
<dbReference type="Proteomes" id="UP000198736">
    <property type="component" value="Unassembled WGS sequence"/>
</dbReference>
<comment type="similarity">
    <text evidence="10 11">Belongs to the TonB-dependent receptor family.</text>
</comment>
<evidence type="ECO:0000259" key="13">
    <source>
        <dbReference type="Pfam" id="PF00593"/>
    </source>
</evidence>
<keyword evidence="16" id="KW-1185">Reference proteome</keyword>
<dbReference type="SUPFAM" id="SSF56935">
    <property type="entry name" value="Porins"/>
    <property type="match status" value="1"/>
</dbReference>
<comment type="subcellular location">
    <subcellularLocation>
        <location evidence="1 10">Cell outer membrane</location>
        <topology evidence="1 10">Multi-pass membrane protein</topology>
    </subcellularLocation>
</comment>
<evidence type="ECO:0000256" key="2">
    <source>
        <dbReference type="ARBA" id="ARBA00022448"/>
    </source>
</evidence>
<name>A0A0S4LD93_9BACT</name>
<feature type="chain" id="PRO_5006623856" evidence="12">
    <location>
        <begin position="23"/>
        <end position="672"/>
    </location>
</feature>
<evidence type="ECO:0000256" key="9">
    <source>
        <dbReference type="ARBA" id="ARBA00023237"/>
    </source>
</evidence>
<dbReference type="InterPro" id="IPR000531">
    <property type="entry name" value="Beta-barrel_TonB"/>
</dbReference>
<dbReference type="InterPro" id="IPR037066">
    <property type="entry name" value="Plug_dom_sf"/>
</dbReference>
<dbReference type="InterPro" id="IPR039426">
    <property type="entry name" value="TonB-dep_rcpt-like"/>
</dbReference>
<dbReference type="CDD" id="cd01347">
    <property type="entry name" value="ligand_gated_channel"/>
    <property type="match status" value="1"/>
</dbReference>
<organism evidence="15 16">
    <name type="scientific">Candidatus Nitrospira nitrificans</name>
    <dbReference type="NCBI Taxonomy" id="1742973"/>
    <lineage>
        <taxon>Bacteria</taxon>
        <taxon>Pseudomonadati</taxon>
        <taxon>Nitrospirota</taxon>
        <taxon>Nitrospiria</taxon>
        <taxon>Nitrospirales</taxon>
        <taxon>Nitrospiraceae</taxon>
        <taxon>Nitrospira</taxon>
    </lineage>
</organism>
<keyword evidence="7 10" id="KW-0472">Membrane</keyword>
<feature type="signal peptide" evidence="12">
    <location>
        <begin position="1"/>
        <end position="22"/>
    </location>
</feature>
<keyword evidence="3 10" id="KW-1134">Transmembrane beta strand</keyword>
<evidence type="ECO:0000256" key="3">
    <source>
        <dbReference type="ARBA" id="ARBA00022452"/>
    </source>
</evidence>
<keyword evidence="2 10" id="KW-0813">Transport</keyword>
<dbReference type="PROSITE" id="PS52016">
    <property type="entry name" value="TONB_DEPENDENT_REC_3"/>
    <property type="match status" value="1"/>
</dbReference>
<protein>
    <submittedName>
        <fullName evidence="15">Putative TonB-dependent receptor</fullName>
    </submittedName>
</protein>
<keyword evidence="8 15" id="KW-0675">Receptor</keyword>
<dbReference type="OrthoDB" id="9800913at2"/>
<evidence type="ECO:0000256" key="1">
    <source>
        <dbReference type="ARBA" id="ARBA00004571"/>
    </source>
</evidence>
<sequence>MFPPALVAITISLLIWSGSCLASDTSPIPRTSSLTEAALREEALYLQEETVVTAIRREQPISQSPSNLHVITEEDIRLSGATDIPTLLRRVPGMEVMQMTAGEFNVSARGDNQQRANKLLVLVDGRSVYIDRQGLAPWTELPITFPEIKRIEVLKGPASAIYGFNAFDGVVNIITKSGAEMAGTTLQTGYGELGTLRSAGIQAGTIGKKFDYRLSIGRDQQQQWRDRSALGYRVHRFNGQAIYSIDSDSSIKFAGGLADTNRFDFASADFLYLNTPSTYAYSEVLYERPNFFLRFNWQGNETTTDSEPLASLAGLIAVTDKFGRSRGVPYNGHTYNAELQHTIELNPAHRLILGGNYRRNTISGTQLTENGHEDRFGVYLQDDWRFTAKLTLNAGIRMDLHNELNPTYSPRVALIYSPIPNHTIRLSGSVAYRSPTLVETFQEIPTTITLFGFSNTSTLFGNKNLAPEQIVSYEAGYQGWYFAHRVRLRADVFYNRLSDLIVPIEINASGSGLYLNQGQVDIYGGEAGVEILATTWLRGFANFAYQEIVDQTSIDLRGQRGAPRIKINAGLQGNWNNGLTGELAIHHVHSALYPVEQNFHTFAGLGLIPPSAVPNSRVGHYTLLNLRCGYRFWHDRAEAAISVFNALNERHQEHPLADVLGSRVMGWLTLKL</sequence>
<dbReference type="GO" id="GO:0009279">
    <property type="term" value="C:cell outer membrane"/>
    <property type="evidence" value="ECO:0007669"/>
    <property type="project" value="UniProtKB-SubCell"/>
</dbReference>
<evidence type="ECO:0000313" key="15">
    <source>
        <dbReference type="EMBL" id="CUS35461.1"/>
    </source>
</evidence>
<evidence type="ECO:0000256" key="8">
    <source>
        <dbReference type="ARBA" id="ARBA00023170"/>
    </source>
</evidence>
<keyword evidence="9 10" id="KW-0998">Cell outer membrane</keyword>
<keyword evidence="6 11" id="KW-0798">TonB box</keyword>
<evidence type="ECO:0000313" key="16">
    <source>
        <dbReference type="Proteomes" id="UP000198736"/>
    </source>
</evidence>
<gene>
    <name evidence="15" type="ORF">COMA2_20278</name>
</gene>
<evidence type="ECO:0000256" key="5">
    <source>
        <dbReference type="ARBA" id="ARBA00022729"/>
    </source>
</evidence>
<reference evidence="16" key="1">
    <citation type="submission" date="2015-10" db="EMBL/GenBank/DDBJ databases">
        <authorList>
            <person name="Luecker S."/>
            <person name="Luecker S."/>
        </authorList>
    </citation>
    <scope>NUCLEOTIDE SEQUENCE [LARGE SCALE GENOMIC DNA]</scope>
</reference>
<evidence type="ECO:0000259" key="14">
    <source>
        <dbReference type="Pfam" id="PF07715"/>
    </source>
</evidence>
<dbReference type="GO" id="GO:0015344">
    <property type="term" value="F:siderophore uptake transmembrane transporter activity"/>
    <property type="evidence" value="ECO:0007669"/>
    <property type="project" value="TreeGrafter"/>
</dbReference>
<evidence type="ECO:0000256" key="10">
    <source>
        <dbReference type="PROSITE-ProRule" id="PRU01360"/>
    </source>
</evidence>
<evidence type="ECO:0000256" key="11">
    <source>
        <dbReference type="RuleBase" id="RU003357"/>
    </source>
</evidence>
<dbReference type="PANTHER" id="PTHR30069:SF29">
    <property type="entry name" value="HEMOGLOBIN AND HEMOGLOBIN-HAPTOGLOBIN-BINDING PROTEIN 1-RELATED"/>
    <property type="match status" value="1"/>
</dbReference>
<dbReference type="InterPro" id="IPR012910">
    <property type="entry name" value="Plug_dom"/>
</dbReference>
<evidence type="ECO:0000256" key="7">
    <source>
        <dbReference type="ARBA" id="ARBA00023136"/>
    </source>
</evidence>
<dbReference type="RefSeq" id="WP_090897380.1">
    <property type="nucleotide sequence ID" value="NZ_CZPZ01000012.1"/>
</dbReference>
<dbReference type="EMBL" id="CZPZ01000012">
    <property type="protein sequence ID" value="CUS35461.1"/>
    <property type="molecule type" value="Genomic_DNA"/>
</dbReference>
<evidence type="ECO:0000256" key="4">
    <source>
        <dbReference type="ARBA" id="ARBA00022692"/>
    </source>
</evidence>